<dbReference type="InterPro" id="IPR000415">
    <property type="entry name" value="Nitroreductase-like"/>
</dbReference>
<dbReference type="SUPFAM" id="SSF55469">
    <property type="entry name" value="FMN-dependent nitroreductase-like"/>
    <property type="match status" value="1"/>
</dbReference>
<evidence type="ECO:0000256" key="2">
    <source>
        <dbReference type="ARBA" id="ARBA00023002"/>
    </source>
</evidence>
<evidence type="ECO:0000256" key="1">
    <source>
        <dbReference type="ARBA" id="ARBA00007118"/>
    </source>
</evidence>
<accession>A0ABW9QU48</accession>
<evidence type="ECO:0000313" key="4">
    <source>
        <dbReference type="EMBL" id="MST33021.1"/>
    </source>
</evidence>
<feature type="domain" description="Nitroreductase" evidence="3">
    <location>
        <begin position="17"/>
        <end position="174"/>
    </location>
</feature>
<keyword evidence="5" id="KW-1185">Reference proteome</keyword>
<evidence type="ECO:0000259" key="3">
    <source>
        <dbReference type="Pfam" id="PF00881"/>
    </source>
</evidence>
<sequence>MPDAAPFDLAVTDRLLATTRSVRKRLDLDRPVEREVILDCLRLAQQAPTASNSQGWRWMVVTDAALRARLAELYREASADYFAADRTGGDGQATRVRDSAVYLRDVLDRVPVHVIPCVRGRAGGLPNAQAAGLYGSIIPAAWSLMLALRSRGLGSAWTTLHLGREREAAELLGI</sequence>
<dbReference type="CDD" id="cd02062">
    <property type="entry name" value="Nitro_FMN_reductase"/>
    <property type="match status" value="1"/>
</dbReference>
<keyword evidence="2" id="KW-0560">Oxidoreductase</keyword>
<dbReference type="PANTHER" id="PTHR43673">
    <property type="entry name" value="NAD(P)H NITROREDUCTASE YDGI-RELATED"/>
    <property type="match status" value="1"/>
</dbReference>
<protein>
    <submittedName>
        <fullName evidence="4">Nitroreductase</fullName>
    </submittedName>
</protein>
<dbReference type="EMBL" id="WJHE01000458">
    <property type="protein sequence ID" value="MST33021.1"/>
    <property type="molecule type" value="Genomic_DNA"/>
</dbReference>
<name>A0ABW9QU48_9ACTN</name>
<dbReference type="Proteomes" id="UP000437736">
    <property type="component" value="Unassembled WGS sequence"/>
</dbReference>
<evidence type="ECO:0000313" key="5">
    <source>
        <dbReference type="Proteomes" id="UP000437736"/>
    </source>
</evidence>
<dbReference type="Pfam" id="PF00881">
    <property type="entry name" value="Nitroreductase"/>
    <property type="match status" value="1"/>
</dbReference>
<dbReference type="PANTHER" id="PTHR43673:SF10">
    <property type="entry name" value="NADH DEHYDROGENASE_NAD(P)H NITROREDUCTASE XCC3605-RELATED"/>
    <property type="match status" value="1"/>
</dbReference>
<reference evidence="4 5" key="1">
    <citation type="submission" date="2019-11" db="EMBL/GenBank/DDBJ databases">
        <title>Acidiferrimicrobium australis gen. nov., sp. nov., an acidophilic and obligately heterotrophic, member of the Actinobacteria that catalyses dissimilatory oxido- reduction of iron isolated from metal-rich acidic water in Chile.</title>
        <authorList>
            <person name="Gonzalez D."/>
            <person name="Huber K."/>
            <person name="Hedrich S."/>
            <person name="Rojas-Villalobos C."/>
            <person name="Quatrini R."/>
            <person name="Dinamarca M.A."/>
            <person name="Schwarz A."/>
            <person name="Canales C."/>
            <person name="Nancucheo I."/>
        </authorList>
    </citation>
    <scope>NUCLEOTIDE SEQUENCE [LARGE SCALE GENOMIC DNA]</scope>
    <source>
        <strain evidence="4 5">USS-CCA1</strain>
    </source>
</reference>
<feature type="non-terminal residue" evidence="4">
    <location>
        <position position="174"/>
    </location>
</feature>
<dbReference type="InterPro" id="IPR029479">
    <property type="entry name" value="Nitroreductase"/>
</dbReference>
<gene>
    <name evidence="4" type="ORF">GHK86_09855</name>
</gene>
<organism evidence="4 5">
    <name type="scientific">Acidiferrimicrobium australe</name>
    <dbReference type="NCBI Taxonomy" id="2664430"/>
    <lineage>
        <taxon>Bacteria</taxon>
        <taxon>Bacillati</taxon>
        <taxon>Actinomycetota</taxon>
        <taxon>Acidimicrobiia</taxon>
        <taxon>Acidimicrobiales</taxon>
        <taxon>Acidimicrobiaceae</taxon>
        <taxon>Acidiferrimicrobium</taxon>
    </lineage>
</organism>
<dbReference type="Gene3D" id="3.40.109.10">
    <property type="entry name" value="NADH Oxidase"/>
    <property type="match status" value="1"/>
</dbReference>
<comment type="caution">
    <text evidence="4">The sequence shown here is derived from an EMBL/GenBank/DDBJ whole genome shotgun (WGS) entry which is preliminary data.</text>
</comment>
<comment type="similarity">
    <text evidence="1">Belongs to the nitroreductase family.</text>
</comment>
<proteinExistence type="inferred from homology"/>